<proteinExistence type="predicted"/>
<keyword evidence="2" id="KW-1185">Reference proteome</keyword>
<dbReference type="EMBL" id="JBBUTH010000009">
    <property type="protein sequence ID" value="MEK8052166.1"/>
    <property type="molecule type" value="Genomic_DNA"/>
</dbReference>
<dbReference type="Pfam" id="PF08811">
    <property type="entry name" value="DUF1800"/>
    <property type="match status" value="1"/>
</dbReference>
<dbReference type="Proteomes" id="UP001365405">
    <property type="component" value="Unassembled WGS sequence"/>
</dbReference>
<protein>
    <submittedName>
        <fullName evidence="1">DUF1800 domain-containing protein</fullName>
    </submittedName>
</protein>
<dbReference type="InterPro" id="IPR014917">
    <property type="entry name" value="DUF1800"/>
</dbReference>
<sequence length="471" mass="50466">MTAAARTLAATVAAHRFGLGEADTAALAPDAAGWLRAQIGPADAPLGEALPDFAQALRVQATARRLREPEAERALRQQVLADQQSRLLTALRTRRPFAERLQLFWCNHFTVSLAKGAAQGLVGAFEREAIRPHIAGRFADLLAAAVTHPTMLRYLDNQGSAGPQSAIVQRVRRRGERSGQAPRLTGLNENLAREVLELHTLGVARSGDMAGADATYGPMGGYGQADVTAFAAVLTGWRGPVIDGDAASAPGTRFDADWHQPGDKVVLGRRHAEGPQALRAVLDDLARHPATARHIALKLARHLVADQPPPALVARLAQRFTDSDGDLPAVYAALIDSPEAWAAPPQKLKSPEEFLLSAGRLLTLDERAARRLAEAGAPALNAMGQRLQAAPSPAGWPDRADEWLGPEALWQRVAWSRRWAERAGAAVDARALAAASLGPWLGDTARQQIARAADGQQALALLWLAPEFQRR</sequence>
<evidence type="ECO:0000313" key="2">
    <source>
        <dbReference type="Proteomes" id="UP001365405"/>
    </source>
</evidence>
<name>A0ABU9CJZ2_9BURK</name>
<evidence type="ECO:0000313" key="1">
    <source>
        <dbReference type="EMBL" id="MEK8052166.1"/>
    </source>
</evidence>
<organism evidence="1 2">
    <name type="scientific">Pseudaquabacterium inlustre</name>
    <dbReference type="NCBI Taxonomy" id="2984192"/>
    <lineage>
        <taxon>Bacteria</taxon>
        <taxon>Pseudomonadati</taxon>
        <taxon>Pseudomonadota</taxon>
        <taxon>Betaproteobacteria</taxon>
        <taxon>Burkholderiales</taxon>
        <taxon>Sphaerotilaceae</taxon>
        <taxon>Pseudaquabacterium</taxon>
    </lineage>
</organism>
<gene>
    <name evidence="1" type="ORF">AACH10_18080</name>
</gene>
<reference evidence="1 2" key="1">
    <citation type="submission" date="2024-04" db="EMBL/GenBank/DDBJ databases">
        <title>Novel species of the genus Ideonella isolated from streams.</title>
        <authorList>
            <person name="Lu H."/>
        </authorList>
    </citation>
    <scope>NUCLEOTIDE SEQUENCE [LARGE SCALE GENOMIC DNA]</scope>
    <source>
        <strain evidence="1 2">DXS22W</strain>
    </source>
</reference>
<accession>A0ABU9CJZ2</accession>
<comment type="caution">
    <text evidence="1">The sequence shown here is derived from an EMBL/GenBank/DDBJ whole genome shotgun (WGS) entry which is preliminary data.</text>
</comment>
<dbReference type="RefSeq" id="WP_341411884.1">
    <property type="nucleotide sequence ID" value="NZ_JBBUTH010000009.1"/>
</dbReference>